<name>Q18GF7_HALWD</name>
<dbReference type="GO" id="GO:0001682">
    <property type="term" value="P:tRNA 5'-leader removal"/>
    <property type="evidence" value="ECO:0007669"/>
    <property type="project" value="UniProtKB-UniRule"/>
</dbReference>
<comment type="subcellular location">
    <subcellularLocation>
        <location evidence="6">Cytoplasm</location>
    </subcellularLocation>
</comment>
<evidence type="ECO:0000256" key="3">
    <source>
        <dbReference type="ARBA" id="ARBA00022722"/>
    </source>
</evidence>
<dbReference type="GeneID" id="95969022"/>
<evidence type="ECO:0000256" key="4">
    <source>
        <dbReference type="ARBA" id="ARBA00022759"/>
    </source>
</evidence>
<dbReference type="InterPro" id="IPR036980">
    <property type="entry name" value="RNase_P/MRP_Rpp29_sf"/>
</dbReference>
<protein>
    <recommendedName>
        <fullName evidence="6">Ribonuclease P protein component 1</fullName>
        <shortName evidence="6">RNase P component 1</shortName>
        <ecNumber evidence="6">3.1.26.5</ecNumber>
    </recommendedName>
    <alternativeName>
        <fullName evidence="6">Rpp29</fullName>
    </alternativeName>
</protein>
<evidence type="ECO:0000313" key="9">
    <source>
        <dbReference type="Proteomes" id="UP000001975"/>
    </source>
</evidence>
<keyword evidence="9" id="KW-1185">Reference proteome</keyword>
<dbReference type="GO" id="GO:0003723">
    <property type="term" value="F:RNA binding"/>
    <property type="evidence" value="ECO:0007669"/>
    <property type="project" value="InterPro"/>
</dbReference>
<dbReference type="RefSeq" id="WP_011572054.1">
    <property type="nucleotide sequence ID" value="NC_008212.1"/>
</dbReference>
<evidence type="ECO:0000256" key="7">
    <source>
        <dbReference type="SAM" id="MobiDB-lite"/>
    </source>
</evidence>
<dbReference type="HOGENOM" id="CLU_107020_0_0_2"/>
<dbReference type="eggNOG" id="arCOG00784">
    <property type="taxonomic scope" value="Archaea"/>
</dbReference>
<dbReference type="Pfam" id="PF01868">
    <property type="entry name" value="RNase_P-MRP_p29"/>
    <property type="match status" value="1"/>
</dbReference>
<dbReference type="SMART" id="SM00538">
    <property type="entry name" value="POP4"/>
    <property type="match status" value="1"/>
</dbReference>
<dbReference type="STRING" id="362976.HQ_2834A"/>
<dbReference type="AlphaFoldDB" id="Q18GF7"/>
<keyword evidence="4 6" id="KW-0255">Endonuclease</keyword>
<dbReference type="Proteomes" id="UP000001975">
    <property type="component" value="Chromosome"/>
</dbReference>
<comment type="catalytic activity">
    <reaction evidence="6">
        <text>Endonucleolytic cleavage of RNA, removing 5'-extranucleotides from tRNA precursor.</text>
        <dbReference type="EC" id="3.1.26.5"/>
    </reaction>
</comment>
<keyword evidence="2 6" id="KW-0819">tRNA processing</keyword>
<dbReference type="InterPro" id="IPR023538">
    <property type="entry name" value="RNP1"/>
</dbReference>
<dbReference type="GO" id="GO:0030677">
    <property type="term" value="C:ribonuclease P complex"/>
    <property type="evidence" value="ECO:0007669"/>
    <property type="project" value="UniProtKB-UniRule"/>
</dbReference>
<proteinExistence type="inferred from homology"/>
<dbReference type="Gene3D" id="2.30.30.210">
    <property type="entry name" value="Ribonuclease P/MRP, subunit p29"/>
    <property type="match status" value="1"/>
</dbReference>
<feature type="compositionally biased region" description="Basic and acidic residues" evidence="7">
    <location>
        <begin position="164"/>
        <end position="176"/>
    </location>
</feature>
<gene>
    <name evidence="6 8" type="primary">rnp1</name>
    <name evidence="8" type="ordered locus">HQ_2834A</name>
</gene>
<dbReference type="InterPro" id="IPR023534">
    <property type="entry name" value="Rof/RNase_P-like"/>
</dbReference>
<evidence type="ECO:0000256" key="5">
    <source>
        <dbReference type="ARBA" id="ARBA00022801"/>
    </source>
</evidence>
<keyword evidence="5 6" id="KW-0378">Hydrolase</keyword>
<dbReference type="SUPFAM" id="SSF101744">
    <property type="entry name" value="Rof/RNase P subunit-like"/>
    <property type="match status" value="1"/>
</dbReference>
<feature type="region of interest" description="Disordered" evidence="7">
    <location>
        <begin position="114"/>
        <end position="192"/>
    </location>
</feature>
<evidence type="ECO:0000256" key="2">
    <source>
        <dbReference type="ARBA" id="ARBA00022694"/>
    </source>
</evidence>
<dbReference type="EC" id="3.1.26.5" evidence="6"/>
<keyword evidence="3 6" id="KW-0540">Nuclease</keyword>
<dbReference type="InterPro" id="IPR002730">
    <property type="entry name" value="Rpp29/RNP1"/>
</dbReference>
<dbReference type="GO" id="GO:0005737">
    <property type="term" value="C:cytoplasm"/>
    <property type="evidence" value="ECO:0007669"/>
    <property type="project" value="UniProtKB-SubCell"/>
</dbReference>
<accession>Q18GF7</accession>
<feature type="compositionally biased region" description="Polar residues" evidence="7">
    <location>
        <begin position="114"/>
        <end position="147"/>
    </location>
</feature>
<dbReference type="HAMAP" id="MF_00754">
    <property type="entry name" value="RNase_P_1"/>
    <property type="match status" value="1"/>
</dbReference>
<feature type="compositionally biased region" description="Polar residues" evidence="7">
    <location>
        <begin position="181"/>
        <end position="192"/>
    </location>
</feature>
<evidence type="ECO:0000256" key="6">
    <source>
        <dbReference type="HAMAP-Rule" id="MF_00754"/>
    </source>
</evidence>
<evidence type="ECO:0000256" key="1">
    <source>
        <dbReference type="ARBA" id="ARBA00022490"/>
    </source>
</evidence>
<organism evidence="8 9">
    <name type="scientific">Haloquadratum walsbyi (strain DSM 16790 / HBSQ001)</name>
    <dbReference type="NCBI Taxonomy" id="362976"/>
    <lineage>
        <taxon>Archaea</taxon>
        <taxon>Methanobacteriati</taxon>
        <taxon>Methanobacteriota</taxon>
        <taxon>Stenosarchaea group</taxon>
        <taxon>Halobacteria</taxon>
        <taxon>Halobacteriales</taxon>
        <taxon>Haloferacaceae</taxon>
        <taxon>Haloquadratum</taxon>
    </lineage>
</organism>
<dbReference type="EMBL" id="AM180088">
    <property type="protein sequence ID" value="CAJ52941.1"/>
    <property type="molecule type" value="Genomic_DNA"/>
</dbReference>
<comment type="subunit">
    <text evidence="6">Consists of a catalytic RNA component and at least 4-5 protein subunits.</text>
</comment>
<sequence>MALTPETLTRHELIGLYVAVADAANPDLIGISGRVVDETMQTLHIESISTVAMESPSPPAHHCVSTQEPVHMHTHSQPQGQEQCDTQIKQVPKRDSVFEFCLESAIEIDSVSTLTHSHGQNPTSDKAESVSGSAQHSSTAHESNMNITDEAAGVVKTSGTTSNHRLDTTGEARHNSDLPPCQSNRPISGSTAQNAEMCEDAAYVTVDGTRLLSRPALRTEKAGDSLWR</sequence>
<keyword evidence="1 6" id="KW-0963">Cytoplasm</keyword>
<evidence type="ECO:0000313" key="8">
    <source>
        <dbReference type="EMBL" id="CAJ52941.1"/>
    </source>
</evidence>
<reference evidence="8 9" key="1">
    <citation type="journal article" date="2006" name="BMC Genomics">
        <title>The genome of the square archaeon Haloquadratum walsbyi: life at the limits of water activity.</title>
        <authorList>
            <person name="Bolhuis H.H."/>
            <person name="Palm P.P."/>
            <person name="Wende A.W."/>
            <person name="Falb M.M."/>
            <person name="Rampp M.M."/>
            <person name="Rodriguez-Valera F.F."/>
            <person name="Pfeiffer F.F."/>
            <person name="Oesterhelt D.D."/>
        </authorList>
    </citation>
    <scope>NUCLEOTIDE SEQUENCE [LARGE SCALE GENOMIC DNA]</scope>
    <source>
        <strain evidence="9">DSM 16790 / HBSQ001</strain>
    </source>
</reference>
<comment type="function">
    <text evidence="6">Part of ribonuclease P, a protein complex that generates mature tRNA molecules by cleaving their 5'-ends.</text>
</comment>
<comment type="similarity">
    <text evidence="6">Belongs to the eukaryotic/archaeal RNase P protein component 1 family.</text>
</comment>
<dbReference type="KEGG" id="hwa:HQ_2834A"/>
<dbReference type="GO" id="GO:0004526">
    <property type="term" value="F:ribonuclease P activity"/>
    <property type="evidence" value="ECO:0007669"/>
    <property type="project" value="UniProtKB-UniRule"/>
</dbReference>